<dbReference type="CDD" id="cd00093">
    <property type="entry name" value="HTH_XRE"/>
    <property type="match status" value="1"/>
</dbReference>
<accession>A0A3B0ZFU5</accession>
<evidence type="ECO:0000259" key="1">
    <source>
        <dbReference type="PROSITE" id="PS50943"/>
    </source>
</evidence>
<protein>
    <recommendedName>
        <fullName evidence="1">HTH cro/C1-type domain-containing protein</fullName>
    </recommendedName>
</protein>
<reference evidence="2" key="1">
    <citation type="submission" date="2018-06" db="EMBL/GenBank/DDBJ databases">
        <authorList>
            <person name="Zhirakovskaya E."/>
        </authorList>
    </citation>
    <scope>NUCLEOTIDE SEQUENCE</scope>
</reference>
<sequence>MAKKKSPVSKRLREARVLAGFSQKSLGIKAGIDEFSASARMNQYETDKHVPDFGTIKRISKVLKMPEAYFYCDDDKLALLISCWSVLSKKKQQQILSMINS</sequence>
<dbReference type="PROSITE" id="PS50943">
    <property type="entry name" value="HTH_CROC1"/>
    <property type="match status" value="1"/>
</dbReference>
<proteinExistence type="predicted"/>
<dbReference type="SUPFAM" id="SSF47413">
    <property type="entry name" value="lambda repressor-like DNA-binding domains"/>
    <property type="match status" value="1"/>
</dbReference>
<dbReference type="SMART" id="SM00530">
    <property type="entry name" value="HTH_XRE"/>
    <property type="match status" value="1"/>
</dbReference>
<dbReference type="GO" id="GO:0003677">
    <property type="term" value="F:DNA binding"/>
    <property type="evidence" value="ECO:0007669"/>
    <property type="project" value="InterPro"/>
</dbReference>
<dbReference type="Gene3D" id="1.10.260.40">
    <property type="entry name" value="lambda repressor-like DNA-binding domains"/>
    <property type="match status" value="1"/>
</dbReference>
<gene>
    <name evidence="2" type="ORF">MNBD_GAMMA12-36</name>
</gene>
<feature type="domain" description="HTH cro/C1-type" evidence="1">
    <location>
        <begin position="12"/>
        <end position="70"/>
    </location>
</feature>
<dbReference type="InterPro" id="IPR010982">
    <property type="entry name" value="Lambda_DNA-bd_dom_sf"/>
</dbReference>
<name>A0A3B0ZFU5_9ZZZZ</name>
<dbReference type="EMBL" id="UOFL01000192">
    <property type="protein sequence ID" value="VAW80224.1"/>
    <property type="molecule type" value="Genomic_DNA"/>
</dbReference>
<dbReference type="InterPro" id="IPR001387">
    <property type="entry name" value="Cro/C1-type_HTH"/>
</dbReference>
<organism evidence="2">
    <name type="scientific">hydrothermal vent metagenome</name>
    <dbReference type="NCBI Taxonomy" id="652676"/>
    <lineage>
        <taxon>unclassified sequences</taxon>
        <taxon>metagenomes</taxon>
        <taxon>ecological metagenomes</taxon>
    </lineage>
</organism>
<evidence type="ECO:0000313" key="2">
    <source>
        <dbReference type="EMBL" id="VAW80224.1"/>
    </source>
</evidence>
<dbReference type="AlphaFoldDB" id="A0A3B0ZFU5"/>